<name>A0A1Q9C9S3_SYMMI</name>
<dbReference type="EMBL" id="LSRX01001460">
    <property type="protein sequence ID" value="OLP79665.1"/>
    <property type="molecule type" value="Genomic_DNA"/>
</dbReference>
<organism evidence="2 3">
    <name type="scientific">Symbiodinium microadriaticum</name>
    <name type="common">Dinoflagellate</name>
    <name type="synonym">Zooxanthella microadriatica</name>
    <dbReference type="NCBI Taxonomy" id="2951"/>
    <lineage>
        <taxon>Eukaryota</taxon>
        <taxon>Sar</taxon>
        <taxon>Alveolata</taxon>
        <taxon>Dinophyceae</taxon>
        <taxon>Suessiales</taxon>
        <taxon>Symbiodiniaceae</taxon>
        <taxon>Symbiodinium</taxon>
    </lineage>
</organism>
<evidence type="ECO:0000313" key="2">
    <source>
        <dbReference type="EMBL" id="OLP79665.1"/>
    </source>
</evidence>
<proteinExistence type="predicted"/>
<protein>
    <submittedName>
        <fullName evidence="2">Uncharacterized protein</fullName>
    </submittedName>
</protein>
<sequence length="93" mass="9895">MPRDRTAWRGGGAGPLPASLSSLSLEDKATVDENTVRPEEGPKLNAGRLPASQEDGLMRLSRNSSSQLPAPRDQSILKLSTQSSEMVLLPTAP</sequence>
<dbReference type="AlphaFoldDB" id="A0A1Q9C9S3"/>
<gene>
    <name evidence="2" type="ORF">AK812_SmicGene40028</name>
</gene>
<reference evidence="2 3" key="1">
    <citation type="submission" date="2016-02" db="EMBL/GenBank/DDBJ databases">
        <title>Genome analysis of coral dinoflagellate symbionts highlights evolutionary adaptations to a symbiotic lifestyle.</title>
        <authorList>
            <person name="Aranda M."/>
            <person name="Li Y."/>
            <person name="Liew Y.J."/>
            <person name="Baumgarten S."/>
            <person name="Simakov O."/>
            <person name="Wilson M."/>
            <person name="Piel J."/>
            <person name="Ashoor H."/>
            <person name="Bougouffa S."/>
            <person name="Bajic V.B."/>
            <person name="Ryu T."/>
            <person name="Ravasi T."/>
            <person name="Bayer T."/>
            <person name="Micklem G."/>
            <person name="Kim H."/>
            <person name="Bhak J."/>
            <person name="Lajeunesse T.C."/>
            <person name="Voolstra C.R."/>
        </authorList>
    </citation>
    <scope>NUCLEOTIDE SEQUENCE [LARGE SCALE GENOMIC DNA]</scope>
    <source>
        <strain evidence="2 3">CCMP2467</strain>
    </source>
</reference>
<accession>A0A1Q9C9S3</accession>
<evidence type="ECO:0000313" key="3">
    <source>
        <dbReference type="Proteomes" id="UP000186817"/>
    </source>
</evidence>
<dbReference type="Proteomes" id="UP000186817">
    <property type="component" value="Unassembled WGS sequence"/>
</dbReference>
<feature type="compositionally biased region" description="Low complexity" evidence="1">
    <location>
        <begin position="15"/>
        <end position="24"/>
    </location>
</feature>
<feature type="compositionally biased region" description="Basic and acidic residues" evidence="1">
    <location>
        <begin position="25"/>
        <end position="42"/>
    </location>
</feature>
<comment type="caution">
    <text evidence="2">The sequence shown here is derived from an EMBL/GenBank/DDBJ whole genome shotgun (WGS) entry which is preliminary data.</text>
</comment>
<evidence type="ECO:0000256" key="1">
    <source>
        <dbReference type="SAM" id="MobiDB-lite"/>
    </source>
</evidence>
<keyword evidence="3" id="KW-1185">Reference proteome</keyword>
<feature type="region of interest" description="Disordered" evidence="1">
    <location>
        <begin position="1"/>
        <end position="93"/>
    </location>
</feature>